<feature type="transmembrane region" description="Helical" evidence="3">
    <location>
        <begin position="343"/>
        <end position="362"/>
    </location>
</feature>
<feature type="transmembrane region" description="Helical" evidence="3">
    <location>
        <begin position="368"/>
        <end position="389"/>
    </location>
</feature>
<name>A0ABU4GEL5_9BACL</name>
<dbReference type="Proteomes" id="UP001282284">
    <property type="component" value="Unassembled WGS sequence"/>
</dbReference>
<comment type="caution">
    <text evidence="4">The sequence shown here is derived from an EMBL/GenBank/DDBJ whole genome shotgun (WGS) entry which is preliminary data.</text>
</comment>
<dbReference type="PANTHER" id="PTHR22550:SF5">
    <property type="entry name" value="LEUCINE ZIPPER PROTEIN 4"/>
    <property type="match status" value="1"/>
</dbReference>
<organism evidence="4 5">
    <name type="scientific">Sporosarcina saromensis</name>
    <dbReference type="NCBI Taxonomy" id="359365"/>
    <lineage>
        <taxon>Bacteria</taxon>
        <taxon>Bacillati</taxon>
        <taxon>Bacillota</taxon>
        <taxon>Bacilli</taxon>
        <taxon>Bacillales</taxon>
        <taxon>Caryophanaceae</taxon>
        <taxon>Sporosarcina</taxon>
    </lineage>
</organism>
<dbReference type="InterPro" id="IPR004995">
    <property type="entry name" value="Spore_Ger"/>
</dbReference>
<comment type="similarity">
    <text evidence="1">Belongs to the GerABKA family.</text>
</comment>
<dbReference type="PANTHER" id="PTHR22550">
    <property type="entry name" value="SPORE GERMINATION PROTEIN"/>
    <property type="match status" value="1"/>
</dbReference>
<sequence>MNSNHDEQAPILVQRLAHHLQPSADIIQTPLHIDGTKAHVLYLKSVVDGQLLQTIVIKPFFELRAADSFVQYLSSLPNKVDVPAERQLLIELTKGNVLVVVGQRTFLLDIKKSVTNTVLETALEPTIHGPQFGLSESLETNLNIIRHRYYTSSLVVETASLNDESNRPIAILYDEKHVDTHVLDLVKERLKDLKNPLIQSTGDLELYLNNQKLTLFPDTLLTERPDRIAYNLATGKVVLLVDGSPQATMAPAVFFDFMVSMEDHYHSFWISLSTLMLRYAGLLTCIILPALYVAIISFNPDVIRTELALTVAGSRIGVPYPSYIEVLFMLVFIELLTEASIRLPKAVSATATTVGGLILGTAVVEAALASNIMIIVVSLVAISTFVIPINEMSFSIRISRFFLLLYASLFGLAGVIIGVLGIMMYLTNKESFGKPYLKIYWKNRTDELKVNGDE</sequence>
<evidence type="ECO:0000256" key="2">
    <source>
        <dbReference type="ARBA" id="ARBA00023136"/>
    </source>
</evidence>
<proteinExistence type="inferred from homology"/>
<keyword evidence="5" id="KW-1185">Reference proteome</keyword>
<evidence type="ECO:0000313" key="5">
    <source>
        <dbReference type="Proteomes" id="UP001282284"/>
    </source>
</evidence>
<feature type="transmembrane region" description="Helical" evidence="3">
    <location>
        <begin position="318"/>
        <end position="336"/>
    </location>
</feature>
<dbReference type="InterPro" id="IPR050768">
    <property type="entry name" value="UPF0353/GerABKA_families"/>
</dbReference>
<keyword evidence="3" id="KW-0812">Transmembrane</keyword>
<evidence type="ECO:0000313" key="4">
    <source>
        <dbReference type="EMBL" id="MDW0114760.1"/>
    </source>
</evidence>
<reference evidence="4 5" key="1">
    <citation type="submission" date="2023-06" db="EMBL/GenBank/DDBJ databases">
        <title>Sporosarcina sp. nov., isolated from Korean traditional fermented seafood 'Jeotgal'.</title>
        <authorList>
            <person name="Yang A.I."/>
            <person name="Shin N.-R."/>
        </authorList>
    </citation>
    <scope>NUCLEOTIDE SEQUENCE [LARGE SCALE GENOMIC DNA]</scope>
    <source>
        <strain evidence="4 5">KCTC13119</strain>
    </source>
</reference>
<accession>A0ABU4GEL5</accession>
<gene>
    <name evidence="4" type="ORF">QT711_16305</name>
</gene>
<keyword evidence="3" id="KW-1133">Transmembrane helix</keyword>
<dbReference type="RefSeq" id="WP_317946034.1">
    <property type="nucleotide sequence ID" value="NZ_JAUBDI010000021.1"/>
</dbReference>
<dbReference type="Pfam" id="PF03323">
    <property type="entry name" value="GerA"/>
    <property type="match status" value="1"/>
</dbReference>
<dbReference type="EMBL" id="JAUBDI010000021">
    <property type="protein sequence ID" value="MDW0114760.1"/>
    <property type="molecule type" value="Genomic_DNA"/>
</dbReference>
<keyword evidence="2 3" id="KW-0472">Membrane</keyword>
<dbReference type="PIRSF" id="PIRSF005690">
    <property type="entry name" value="GerBA"/>
    <property type="match status" value="1"/>
</dbReference>
<protein>
    <submittedName>
        <fullName evidence="4">Spore germination protein</fullName>
    </submittedName>
</protein>
<evidence type="ECO:0000256" key="3">
    <source>
        <dbReference type="SAM" id="Phobius"/>
    </source>
</evidence>
<evidence type="ECO:0000256" key="1">
    <source>
        <dbReference type="ARBA" id="ARBA00005278"/>
    </source>
</evidence>
<feature type="transmembrane region" description="Helical" evidence="3">
    <location>
        <begin position="401"/>
        <end position="426"/>
    </location>
</feature>
<feature type="transmembrane region" description="Helical" evidence="3">
    <location>
        <begin position="279"/>
        <end position="298"/>
    </location>
</feature>